<protein>
    <submittedName>
        <fullName evidence="7">Putative sarcosine oxidase</fullName>
    </submittedName>
</protein>
<comment type="cofactor">
    <cofactor evidence="1">
        <name>FAD</name>
        <dbReference type="ChEBI" id="CHEBI:57692"/>
    </cofactor>
</comment>
<gene>
    <name evidence="7" type="ORF">EJ02DRAFT_405573</name>
</gene>
<organism evidence="7 8">
    <name type="scientific">Clathrospora elynae</name>
    <dbReference type="NCBI Taxonomy" id="706981"/>
    <lineage>
        <taxon>Eukaryota</taxon>
        <taxon>Fungi</taxon>
        <taxon>Dikarya</taxon>
        <taxon>Ascomycota</taxon>
        <taxon>Pezizomycotina</taxon>
        <taxon>Dothideomycetes</taxon>
        <taxon>Pleosporomycetidae</taxon>
        <taxon>Pleosporales</taxon>
        <taxon>Diademaceae</taxon>
        <taxon>Clathrospora</taxon>
    </lineage>
</organism>
<evidence type="ECO:0000256" key="3">
    <source>
        <dbReference type="ARBA" id="ARBA00022630"/>
    </source>
</evidence>
<keyword evidence="4" id="KW-0274">FAD</keyword>
<dbReference type="PANTHER" id="PTHR10961:SF15">
    <property type="entry name" value="FAD DEPENDENT OXIDOREDUCTASE DOMAIN-CONTAINING PROTEIN"/>
    <property type="match status" value="1"/>
</dbReference>
<dbReference type="Proteomes" id="UP000800038">
    <property type="component" value="Unassembled WGS sequence"/>
</dbReference>
<keyword evidence="8" id="KW-1185">Reference proteome</keyword>
<feature type="domain" description="FAD dependent oxidoreductase" evidence="6">
    <location>
        <begin position="11"/>
        <end position="431"/>
    </location>
</feature>
<accession>A0A6A5SMB9</accession>
<dbReference type="SUPFAM" id="SSF51905">
    <property type="entry name" value="FAD/NAD(P)-binding domain"/>
    <property type="match status" value="1"/>
</dbReference>
<evidence type="ECO:0000313" key="8">
    <source>
        <dbReference type="Proteomes" id="UP000800038"/>
    </source>
</evidence>
<dbReference type="AlphaFoldDB" id="A0A6A5SMB9"/>
<comment type="similarity">
    <text evidence="2">Belongs to the MSOX/MTOX family.</text>
</comment>
<dbReference type="Gene3D" id="3.30.9.10">
    <property type="entry name" value="D-Amino Acid Oxidase, subunit A, domain 2"/>
    <property type="match status" value="1"/>
</dbReference>
<dbReference type="EMBL" id="ML976055">
    <property type="protein sequence ID" value="KAF1940942.1"/>
    <property type="molecule type" value="Genomic_DNA"/>
</dbReference>
<name>A0A6A5SMB9_9PLEO</name>
<evidence type="ECO:0000256" key="4">
    <source>
        <dbReference type="ARBA" id="ARBA00022827"/>
    </source>
</evidence>
<evidence type="ECO:0000256" key="5">
    <source>
        <dbReference type="ARBA" id="ARBA00023002"/>
    </source>
</evidence>
<evidence type="ECO:0000313" key="7">
    <source>
        <dbReference type="EMBL" id="KAF1940942.1"/>
    </source>
</evidence>
<dbReference type="InterPro" id="IPR036188">
    <property type="entry name" value="FAD/NAD-bd_sf"/>
</dbReference>
<dbReference type="InterPro" id="IPR045170">
    <property type="entry name" value="MTOX"/>
</dbReference>
<dbReference type="InterPro" id="IPR006076">
    <property type="entry name" value="FAD-dep_OxRdtase"/>
</dbReference>
<dbReference type="OrthoDB" id="2219495at2759"/>
<dbReference type="GO" id="GO:0008115">
    <property type="term" value="F:sarcosine oxidase activity"/>
    <property type="evidence" value="ECO:0007669"/>
    <property type="project" value="TreeGrafter"/>
</dbReference>
<dbReference type="Pfam" id="PF01266">
    <property type="entry name" value="DAO"/>
    <property type="match status" value="1"/>
</dbReference>
<dbReference type="GO" id="GO:0050660">
    <property type="term" value="F:flavin adenine dinucleotide binding"/>
    <property type="evidence" value="ECO:0007669"/>
    <property type="project" value="InterPro"/>
</dbReference>
<dbReference type="SUPFAM" id="SSF54373">
    <property type="entry name" value="FAD-linked reductases, C-terminal domain"/>
    <property type="match status" value="1"/>
</dbReference>
<sequence>MASTSKDARINIVGAGIFGLSTALHLARRGYKNVTVFDKQPYDDTEYSYSKGCDAASADMNKIIRTAYGSQVEYQEMGFEAIEIWKEWNAELADGQDLPPGLTSSDRVFVNCGSLSFTDSEELHPFEIATIKTMESQGHKDTQLVTNDPRHVAIAKSRGQEGACDPFHRRKRGKSSLGVLDSSGGVTIADKACRFALHKARQLGANFVLDPVAGAFDSFMLSSLGRVQGAKTKDGKSHKAELTIMACGGLTPSLVPELDGLCEATGGSVVIYKIPKSSSLWDRTSPENFPTWLWNMRSGAEGGLYGFPRTDEGFIKVGYRGTKYTNPRTQDDGQQRSVPITRWSGKETGEELQQIPVQAMRVIRGFLDEYLPELGEEGIDVALTRVCWYTDTFDNHFVVDHVPSKEGLFVVTGGSGHAFKYLPNIGNWIVDVIEGVQTDRPAIKAWKWRGSQAETSVNVLMEGSQGSRALDNVQLVGKNREERAKL</sequence>
<reference evidence="7" key="1">
    <citation type="journal article" date="2020" name="Stud. Mycol.">
        <title>101 Dothideomycetes genomes: a test case for predicting lifestyles and emergence of pathogens.</title>
        <authorList>
            <person name="Haridas S."/>
            <person name="Albert R."/>
            <person name="Binder M."/>
            <person name="Bloem J."/>
            <person name="Labutti K."/>
            <person name="Salamov A."/>
            <person name="Andreopoulos B."/>
            <person name="Baker S."/>
            <person name="Barry K."/>
            <person name="Bills G."/>
            <person name="Bluhm B."/>
            <person name="Cannon C."/>
            <person name="Castanera R."/>
            <person name="Culley D."/>
            <person name="Daum C."/>
            <person name="Ezra D."/>
            <person name="Gonzalez J."/>
            <person name="Henrissat B."/>
            <person name="Kuo A."/>
            <person name="Liang C."/>
            <person name="Lipzen A."/>
            <person name="Lutzoni F."/>
            <person name="Magnuson J."/>
            <person name="Mondo S."/>
            <person name="Nolan M."/>
            <person name="Ohm R."/>
            <person name="Pangilinan J."/>
            <person name="Park H.-J."/>
            <person name="Ramirez L."/>
            <person name="Alfaro M."/>
            <person name="Sun H."/>
            <person name="Tritt A."/>
            <person name="Yoshinaga Y."/>
            <person name="Zwiers L.-H."/>
            <person name="Turgeon B."/>
            <person name="Goodwin S."/>
            <person name="Spatafora J."/>
            <person name="Crous P."/>
            <person name="Grigoriev I."/>
        </authorList>
    </citation>
    <scope>NUCLEOTIDE SEQUENCE</scope>
    <source>
        <strain evidence="7">CBS 161.51</strain>
    </source>
</reference>
<evidence type="ECO:0000256" key="2">
    <source>
        <dbReference type="ARBA" id="ARBA00010989"/>
    </source>
</evidence>
<evidence type="ECO:0000259" key="6">
    <source>
        <dbReference type="Pfam" id="PF01266"/>
    </source>
</evidence>
<dbReference type="PANTHER" id="PTHR10961">
    <property type="entry name" value="PEROXISOMAL SARCOSINE OXIDASE"/>
    <property type="match status" value="1"/>
</dbReference>
<dbReference type="Gene3D" id="3.50.50.60">
    <property type="entry name" value="FAD/NAD(P)-binding domain"/>
    <property type="match status" value="1"/>
</dbReference>
<proteinExistence type="inferred from homology"/>
<evidence type="ECO:0000256" key="1">
    <source>
        <dbReference type="ARBA" id="ARBA00001974"/>
    </source>
</evidence>
<keyword evidence="5" id="KW-0560">Oxidoreductase</keyword>
<keyword evidence="3" id="KW-0285">Flavoprotein</keyword>